<organism evidence="1">
    <name type="scientific">marine sediment metagenome</name>
    <dbReference type="NCBI Taxonomy" id="412755"/>
    <lineage>
        <taxon>unclassified sequences</taxon>
        <taxon>metagenomes</taxon>
        <taxon>ecological metagenomes</taxon>
    </lineage>
</organism>
<dbReference type="SUPFAM" id="SSF52540">
    <property type="entry name" value="P-loop containing nucleoside triphosphate hydrolases"/>
    <property type="match status" value="1"/>
</dbReference>
<proteinExistence type="predicted"/>
<dbReference type="EMBL" id="BARU01004084">
    <property type="protein sequence ID" value="GAH18553.1"/>
    <property type="molecule type" value="Genomic_DNA"/>
</dbReference>
<protein>
    <recommendedName>
        <fullName evidence="2">Replication factor C small subunit</fullName>
    </recommendedName>
</protein>
<accession>X1FCU1</accession>
<comment type="caution">
    <text evidence="1">The sequence shown here is derived from an EMBL/GenBank/DDBJ whole genome shotgun (WGS) entry which is preliminary data.</text>
</comment>
<name>X1FCU1_9ZZZZ</name>
<reference evidence="1" key="1">
    <citation type="journal article" date="2014" name="Front. Microbiol.">
        <title>High frequency of phylogenetically diverse reductive dehalogenase-homologous genes in deep subseafloor sedimentary metagenomes.</title>
        <authorList>
            <person name="Kawai M."/>
            <person name="Futagami T."/>
            <person name="Toyoda A."/>
            <person name="Takaki Y."/>
            <person name="Nishi S."/>
            <person name="Hori S."/>
            <person name="Arai W."/>
            <person name="Tsubouchi T."/>
            <person name="Morono Y."/>
            <person name="Uchiyama I."/>
            <person name="Ito T."/>
            <person name="Fujiyama A."/>
            <person name="Inagaki F."/>
            <person name="Takami H."/>
        </authorList>
    </citation>
    <scope>NUCLEOTIDE SEQUENCE</scope>
    <source>
        <strain evidence="1">Expedition CK06-06</strain>
    </source>
</reference>
<dbReference type="InterPro" id="IPR027417">
    <property type="entry name" value="P-loop_NTPase"/>
</dbReference>
<dbReference type="AlphaFoldDB" id="X1FCU1"/>
<gene>
    <name evidence="1" type="ORF">S03H2_08412</name>
</gene>
<evidence type="ECO:0000313" key="1">
    <source>
        <dbReference type="EMBL" id="GAH18553.1"/>
    </source>
</evidence>
<dbReference type="Gene3D" id="3.40.50.300">
    <property type="entry name" value="P-loop containing nucleotide triphosphate hydrolases"/>
    <property type="match status" value="1"/>
</dbReference>
<evidence type="ECO:0008006" key="2">
    <source>
        <dbReference type="Google" id="ProtNLM"/>
    </source>
</evidence>
<feature type="non-terminal residue" evidence="1">
    <location>
        <position position="48"/>
    </location>
</feature>
<sequence length="48" mass="5646">MCLLSEIPIWRIKYLPKTLNEVCGREPIKERLREAINHGNFPHLIFVG</sequence>